<dbReference type="Gene3D" id="1.10.730.10">
    <property type="entry name" value="Isoleucyl-tRNA Synthetase, Domain 1"/>
    <property type="match status" value="1"/>
</dbReference>
<dbReference type="EC" id="6.1.1.10" evidence="4"/>
<evidence type="ECO:0000256" key="15">
    <source>
        <dbReference type="ARBA" id="ARBA00047364"/>
    </source>
</evidence>
<evidence type="ECO:0000259" key="18">
    <source>
        <dbReference type="Pfam" id="PF09334"/>
    </source>
</evidence>
<evidence type="ECO:0000256" key="7">
    <source>
        <dbReference type="ARBA" id="ARBA00022598"/>
    </source>
</evidence>
<evidence type="ECO:0000313" key="20">
    <source>
        <dbReference type="EMBL" id="OGI47180.1"/>
    </source>
</evidence>
<keyword evidence="11 16" id="KW-0067">ATP-binding</keyword>
<dbReference type="CDD" id="cd00814">
    <property type="entry name" value="MetRS_core"/>
    <property type="match status" value="1"/>
</dbReference>
<keyword evidence="12 16" id="KW-0648">Protein biosynthesis</keyword>
<dbReference type="FunFam" id="2.170.220.10:FF:000001">
    <property type="entry name" value="methionine--tRNA ligase, mitochondrial"/>
    <property type="match status" value="1"/>
</dbReference>
<keyword evidence="7 16" id="KW-0436">Ligase</keyword>
<evidence type="ECO:0000313" key="21">
    <source>
        <dbReference type="Proteomes" id="UP000176484"/>
    </source>
</evidence>
<evidence type="ECO:0000256" key="9">
    <source>
        <dbReference type="ARBA" id="ARBA00022741"/>
    </source>
</evidence>
<keyword evidence="6" id="KW-0963">Cytoplasm</keyword>
<dbReference type="InterPro" id="IPR032678">
    <property type="entry name" value="tRNA-synt_1_cat_dom"/>
</dbReference>
<dbReference type="InterPro" id="IPR023457">
    <property type="entry name" value="Met-tRNA_synth_2"/>
</dbReference>
<evidence type="ECO:0000256" key="4">
    <source>
        <dbReference type="ARBA" id="ARBA00012838"/>
    </source>
</evidence>
<evidence type="ECO:0000256" key="8">
    <source>
        <dbReference type="ARBA" id="ARBA00022723"/>
    </source>
</evidence>
<evidence type="ECO:0000256" key="3">
    <source>
        <dbReference type="ARBA" id="ARBA00004496"/>
    </source>
</evidence>
<evidence type="ECO:0000256" key="1">
    <source>
        <dbReference type="ARBA" id="ARBA00001947"/>
    </source>
</evidence>
<feature type="domain" description="Methionyl/Leucyl tRNA synthetase" evidence="18">
    <location>
        <begin position="134"/>
        <end position="382"/>
    </location>
</feature>
<comment type="function">
    <text evidence="2">Is required not only for elongation of protein synthesis but also for the initiation of all mRNA translation through initiator tRNA(fMet) aminoacylation.</text>
</comment>
<feature type="domain" description="Methionyl-tRNA synthetase anticodon-binding" evidence="19">
    <location>
        <begin position="417"/>
        <end position="485"/>
    </location>
</feature>
<evidence type="ECO:0000259" key="17">
    <source>
        <dbReference type="Pfam" id="PF01406"/>
    </source>
</evidence>
<evidence type="ECO:0000259" key="19">
    <source>
        <dbReference type="Pfam" id="PF19303"/>
    </source>
</evidence>
<dbReference type="PRINTS" id="PR01041">
    <property type="entry name" value="TRNASYNTHMET"/>
</dbReference>
<dbReference type="InterPro" id="IPR001412">
    <property type="entry name" value="aa-tRNA-synth_I_CS"/>
</dbReference>
<comment type="cofactor">
    <cofactor evidence="1">
        <name>Zn(2+)</name>
        <dbReference type="ChEBI" id="CHEBI:29105"/>
    </cofactor>
</comment>
<dbReference type="InterPro" id="IPR015413">
    <property type="entry name" value="Methionyl/Leucyl_tRNA_Synth"/>
</dbReference>
<dbReference type="Pfam" id="PF19303">
    <property type="entry name" value="Anticodon_3"/>
    <property type="match status" value="1"/>
</dbReference>
<keyword evidence="13 16" id="KW-0030">Aminoacyl-tRNA synthetase</keyword>
<evidence type="ECO:0000256" key="13">
    <source>
        <dbReference type="ARBA" id="ARBA00023146"/>
    </source>
</evidence>
<dbReference type="InterPro" id="IPR041872">
    <property type="entry name" value="Anticodon_Met"/>
</dbReference>
<evidence type="ECO:0000256" key="6">
    <source>
        <dbReference type="ARBA" id="ARBA00022490"/>
    </source>
</evidence>
<evidence type="ECO:0000256" key="12">
    <source>
        <dbReference type="ARBA" id="ARBA00022917"/>
    </source>
</evidence>
<dbReference type="AlphaFoldDB" id="A0A1F6TPY6"/>
<dbReference type="Gene3D" id="2.170.220.10">
    <property type="match status" value="1"/>
</dbReference>
<organism evidence="20 21">
    <name type="scientific">Candidatus Nomurabacteria bacterium GWB1_40_6</name>
    <dbReference type="NCBI Taxonomy" id="1801727"/>
    <lineage>
        <taxon>Bacteria</taxon>
        <taxon>Candidatus Nomuraibacteriota</taxon>
    </lineage>
</organism>
<dbReference type="InterPro" id="IPR014758">
    <property type="entry name" value="Met-tRNA_synth"/>
</dbReference>
<dbReference type="SUPFAM" id="SSF52374">
    <property type="entry name" value="Nucleotidylyl transferase"/>
    <property type="match status" value="1"/>
</dbReference>
<dbReference type="PANTHER" id="PTHR43326">
    <property type="entry name" value="METHIONYL-TRNA SYNTHETASE"/>
    <property type="match status" value="1"/>
</dbReference>
<keyword evidence="8" id="KW-0479">Metal-binding</keyword>
<dbReference type="GO" id="GO:0006431">
    <property type="term" value="P:methionyl-tRNA aminoacylation"/>
    <property type="evidence" value="ECO:0007669"/>
    <property type="project" value="InterPro"/>
</dbReference>
<evidence type="ECO:0000256" key="11">
    <source>
        <dbReference type="ARBA" id="ARBA00022840"/>
    </source>
</evidence>
<dbReference type="GO" id="GO:0046872">
    <property type="term" value="F:metal ion binding"/>
    <property type="evidence" value="ECO:0007669"/>
    <property type="project" value="UniProtKB-KW"/>
</dbReference>
<protein>
    <recommendedName>
        <fullName evidence="5">Methionine--tRNA ligase</fullName>
        <ecNumber evidence="4">6.1.1.10</ecNumber>
    </recommendedName>
    <alternativeName>
        <fullName evidence="14">Methionyl-tRNA synthetase</fullName>
    </alternativeName>
</protein>
<keyword evidence="9 16" id="KW-0547">Nucleotide-binding</keyword>
<accession>A0A1F6TPY6</accession>
<proteinExistence type="inferred from homology"/>
<dbReference type="InterPro" id="IPR033911">
    <property type="entry name" value="MetRS_core"/>
</dbReference>
<dbReference type="NCBIfam" id="TIGR00398">
    <property type="entry name" value="metG"/>
    <property type="match status" value="1"/>
</dbReference>
<comment type="subcellular location">
    <subcellularLocation>
        <location evidence="3">Cytoplasm</location>
    </subcellularLocation>
</comment>
<feature type="domain" description="tRNA synthetases class I catalytic" evidence="17">
    <location>
        <begin position="13"/>
        <end position="126"/>
    </location>
</feature>
<evidence type="ECO:0000256" key="10">
    <source>
        <dbReference type="ARBA" id="ARBA00022833"/>
    </source>
</evidence>
<dbReference type="EMBL" id="MFTD01000002">
    <property type="protein sequence ID" value="OGI47180.1"/>
    <property type="molecule type" value="Genomic_DNA"/>
</dbReference>
<reference evidence="20 21" key="1">
    <citation type="journal article" date="2016" name="Nat. Commun.">
        <title>Thousands of microbial genomes shed light on interconnected biogeochemical processes in an aquifer system.</title>
        <authorList>
            <person name="Anantharaman K."/>
            <person name="Brown C.T."/>
            <person name="Hug L.A."/>
            <person name="Sharon I."/>
            <person name="Castelle C.J."/>
            <person name="Probst A.J."/>
            <person name="Thomas B.C."/>
            <person name="Singh A."/>
            <person name="Wilkins M.J."/>
            <person name="Karaoz U."/>
            <person name="Brodie E.L."/>
            <person name="Williams K.H."/>
            <person name="Hubbard S.S."/>
            <person name="Banfield J.F."/>
        </authorList>
    </citation>
    <scope>NUCLEOTIDE SEQUENCE [LARGE SCALE GENOMIC DNA]</scope>
</reference>
<dbReference type="Gene3D" id="3.40.50.620">
    <property type="entry name" value="HUPs"/>
    <property type="match status" value="1"/>
</dbReference>
<evidence type="ECO:0000256" key="16">
    <source>
        <dbReference type="RuleBase" id="RU363039"/>
    </source>
</evidence>
<dbReference type="SUPFAM" id="SSF47323">
    <property type="entry name" value="Anticodon-binding domain of a subclass of class I aminoacyl-tRNA synthetases"/>
    <property type="match status" value="1"/>
</dbReference>
<comment type="caution">
    <text evidence="20">The sequence shown here is derived from an EMBL/GenBank/DDBJ whole genome shotgun (WGS) entry which is preliminary data.</text>
</comment>
<dbReference type="GO" id="GO:0004825">
    <property type="term" value="F:methionine-tRNA ligase activity"/>
    <property type="evidence" value="ECO:0007669"/>
    <property type="project" value="UniProtKB-EC"/>
</dbReference>
<dbReference type="PANTHER" id="PTHR43326:SF1">
    <property type="entry name" value="METHIONINE--TRNA LIGASE, MITOCHONDRIAL"/>
    <property type="match status" value="1"/>
</dbReference>
<evidence type="ECO:0000256" key="14">
    <source>
        <dbReference type="ARBA" id="ARBA00030904"/>
    </source>
</evidence>
<dbReference type="Pfam" id="PF09334">
    <property type="entry name" value="tRNA-synt_1g"/>
    <property type="match status" value="1"/>
</dbReference>
<dbReference type="Pfam" id="PF01406">
    <property type="entry name" value="tRNA-synt_1e"/>
    <property type="match status" value="1"/>
</dbReference>
<dbReference type="InterPro" id="IPR009080">
    <property type="entry name" value="tRNAsynth_Ia_anticodon-bd"/>
</dbReference>
<comment type="catalytic activity">
    <reaction evidence="15">
        <text>tRNA(Met) + L-methionine + ATP = L-methionyl-tRNA(Met) + AMP + diphosphate</text>
        <dbReference type="Rhea" id="RHEA:13481"/>
        <dbReference type="Rhea" id="RHEA-COMP:9667"/>
        <dbReference type="Rhea" id="RHEA-COMP:9698"/>
        <dbReference type="ChEBI" id="CHEBI:30616"/>
        <dbReference type="ChEBI" id="CHEBI:33019"/>
        <dbReference type="ChEBI" id="CHEBI:57844"/>
        <dbReference type="ChEBI" id="CHEBI:78442"/>
        <dbReference type="ChEBI" id="CHEBI:78530"/>
        <dbReference type="ChEBI" id="CHEBI:456215"/>
        <dbReference type="EC" id="6.1.1.10"/>
    </reaction>
</comment>
<dbReference type="PROSITE" id="PS00178">
    <property type="entry name" value="AA_TRNA_LIGASE_I"/>
    <property type="match status" value="1"/>
</dbReference>
<dbReference type="InterPro" id="IPR014729">
    <property type="entry name" value="Rossmann-like_a/b/a_fold"/>
</dbReference>
<gene>
    <name evidence="20" type="ORF">A2121_01705</name>
</gene>
<dbReference type="Proteomes" id="UP000176484">
    <property type="component" value="Unassembled WGS sequence"/>
</dbReference>
<keyword evidence="10" id="KW-0862">Zinc</keyword>
<dbReference type="GO" id="GO:0005737">
    <property type="term" value="C:cytoplasm"/>
    <property type="evidence" value="ECO:0007669"/>
    <property type="project" value="UniProtKB-SubCell"/>
</dbReference>
<evidence type="ECO:0000256" key="5">
    <source>
        <dbReference type="ARBA" id="ARBA00018753"/>
    </source>
</evidence>
<dbReference type="GO" id="GO:0005524">
    <property type="term" value="F:ATP binding"/>
    <property type="evidence" value="ECO:0007669"/>
    <property type="project" value="UniProtKB-KW"/>
</dbReference>
<evidence type="ECO:0000256" key="2">
    <source>
        <dbReference type="ARBA" id="ARBA00003314"/>
    </source>
</evidence>
<name>A0A1F6TPY6_9BACT</name>
<comment type="similarity">
    <text evidence="16">Belongs to the class-I aminoacyl-tRNA synthetase family.</text>
</comment>
<sequence>MKKTSFYITTTLPYVNADLHMGHALEFVRADVIARYKKLQGFDVFFNTGTDEHGMKIYEKALAQGKQPQEFVDESFLKFKESVKIFGMDEEILHFVRTTDAHHIKSAQEFWKRVNANGYIYKKNYEAKYCVGCEETKSDSELVNDECPVHPGRPLEIIEEENYFFKYSEFGEKLLKFYEENPNFVIPDFRFNEMKAFVSRGLQDFSISRLKSKMPWGIPVPGDEEHVMYVWFDALTNYISTLGWPDSHHPALKGTPPQAGGEDLFEKYWINGNPTQYCGKDNTRFQSAMWQAMLMAADVPNTHQIVVNGFITADGGVKMSKTLGNVADPKELVAEYGTDALRYFLLREVSSFEDSPFTMERFKEAYNSGLANGIGNLTSRIMTMAVAYGVKLSEEELKTKYYTNLISDLENFDINKFVNGIWLKIKQLDEYIQKNEPFKKIKTNKEEAEKDVRYLLFHLYGIALELDPILPETAKKIQELIKANKKPEKPLFLRKE</sequence>